<dbReference type="Proteomes" id="UP001428290">
    <property type="component" value="Unassembled WGS sequence"/>
</dbReference>
<proteinExistence type="predicted"/>
<dbReference type="InterPro" id="IPR001387">
    <property type="entry name" value="Cro/C1-type_HTH"/>
</dbReference>
<evidence type="ECO:0000313" key="2">
    <source>
        <dbReference type="EMBL" id="GAA5531532.1"/>
    </source>
</evidence>
<dbReference type="SUPFAM" id="SSF47413">
    <property type="entry name" value="lambda repressor-like DNA-binding domains"/>
    <property type="match status" value="1"/>
</dbReference>
<dbReference type="Pfam" id="PF01381">
    <property type="entry name" value="HTH_3"/>
    <property type="match status" value="1"/>
</dbReference>
<evidence type="ECO:0000313" key="3">
    <source>
        <dbReference type="Proteomes" id="UP001428290"/>
    </source>
</evidence>
<comment type="caution">
    <text evidence="2">The sequence shown here is derived from an EMBL/GenBank/DDBJ whole genome shotgun (WGS) entry which is preliminary data.</text>
</comment>
<organism evidence="2 3">
    <name type="scientific">Herpetosiphon gulosus</name>
    <dbReference type="NCBI Taxonomy" id="1973496"/>
    <lineage>
        <taxon>Bacteria</taxon>
        <taxon>Bacillati</taxon>
        <taxon>Chloroflexota</taxon>
        <taxon>Chloroflexia</taxon>
        <taxon>Herpetosiphonales</taxon>
        <taxon>Herpetosiphonaceae</taxon>
        <taxon>Herpetosiphon</taxon>
    </lineage>
</organism>
<feature type="domain" description="HTH cro/C1-type" evidence="1">
    <location>
        <begin position="28"/>
        <end position="93"/>
    </location>
</feature>
<name>A0ABP9X815_9CHLR</name>
<keyword evidence="3" id="KW-1185">Reference proteome</keyword>
<dbReference type="SMART" id="SM00530">
    <property type="entry name" value="HTH_XRE"/>
    <property type="match status" value="1"/>
</dbReference>
<dbReference type="RefSeq" id="WP_345725083.1">
    <property type="nucleotide sequence ID" value="NZ_BAABRU010000059.1"/>
</dbReference>
<gene>
    <name evidence="2" type="ORF">Hgul01_05357</name>
</gene>
<reference evidence="2 3" key="1">
    <citation type="submission" date="2024-02" db="EMBL/GenBank/DDBJ databases">
        <title>Herpetosiphon gulosus NBRC 112829.</title>
        <authorList>
            <person name="Ichikawa N."/>
            <person name="Katano-Makiyama Y."/>
            <person name="Hidaka K."/>
        </authorList>
    </citation>
    <scope>NUCLEOTIDE SEQUENCE [LARGE SCALE GENOMIC DNA]</scope>
    <source>
        <strain evidence="2 3">NBRC 112829</strain>
    </source>
</reference>
<dbReference type="PROSITE" id="PS50943">
    <property type="entry name" value="HTH_CROC1"/>
    <property type="match status" value="1"/>
</dbReference>
<dbReference type="Gene3D" id="1.10.260.40">
    <property type="entry name" value="lambda repressor-like DNA-binding domains"/>
    <property type="match status" value="1"/>
</dbReference>
<dbReference type="CDD" id="cd00093">
    <property type="entry name" value="HTH_XRE"/>
    <property type="match status" value="1"/>
</dbReference>
<dbReference type="EMBL" id="BAABRU010000059">
    <property type="protein sequence ID" value="GAA5531532.1"/>
    <property type="molecule type" value="Genomic_DNA"/>
</dbReference>
<evidence type="ECO:0000259" key="1">
    <source>
        <dbReference type="PROSITE" id="PS50943"/>
    </source>
</evidence>
<dbReference type="InterPro" id="IPR010982">
    <property type="entry name" value="Lambda_DNA-bd_dom_sf"/>
</dbReference>
<accession>A0ABP9X815</accession>
<sequence>MDPQKENASTKQSGSGKTVKLEDIGNLIKAKRGRDGITLEEAANESGISPATLSRWERGFYEKPLGINRAIPKPNPQTIVLLASWLGVSVDQVVEIQLEQKSVTDIVEAHLRADPNLDGDLANALSHMFKTTYDNFHTLTTTRRSTTQSDDE</sequence>
<protein>
    <recommendedName>
        <fullName evidence="1">HTH cro/C1-type domain-containing protein</fullName>
    </recommendedName>
</protein>